<feature type="transmembrane region" description="Helical" evidence="4">
    <location>
        <begin position="56"/>
        <end position="77"/>
    </location>
</feature>
<evidence type="ECO:0000256" key="3">
    <source>
        <dbReference type="ARBA" id="ARBA00023136"/>
    </source>
</evidence>
<proteinExistence type="predicted"/>
<organism evidence="5 6">
    <name type="scientific">Theobroma cacao</name>
    <name type="common">Cacao</name>
    <name type="synonym">Cocoa</name>
    <dbReference type="NCBI Taxonomy" id="3641"/>
    <lineage>
        <taxon>Eukaryota</taxon>
        <taxon>Viridiplantae</taxon>
        <taxon>Streptophyta</taxon>
        <taxon>Embryophyta</taxon>
        <taxon>Tracheophyta</taxon>
        <taxon>Spermatophyta</taxon>
        <taxon>Magnoliopsida</taxon>
        <taxon>eudicotyledons</taxon>
        <taxon>Gunneridae</taxon>
        <taxon>Pentapetalae</taxon>
        <taxon>rosids</taxon>
        <taxon>malvids</taxon>
        <taxon>Malvales</taxon>
        <taxon>Malvaceae</taxon>
        <taxon>Byttnerioideae</taxon>
        <taxon>Theobroma</taxon>
    </lineage>
</organism>
<evidence type="ECO:0000256" key="2">
    <source>
        <dbReference type="ARBA" id="ARBA00022989"/>
    </source>
</evidence>
<name>A0A061F2H6_THECC</name>
<dbReference type="PANTHER" id="PTHR31218">
    <property type="entry name" value="WAT1-RELATED PROTEIN"/>
    <property type="match status" value="1"/>
</dbReference>
<keyword evidence="1 4" id="KW-0812">Transmembrane</keyword>
<gene>
    <name evidence="5" type="ORF">TCM_026382</name>
</gene>
<dbReference type="InterPro" id="IPR030184">
    <property type="entry name" value="WAT1-related"/>
</dbReference>
<evidence type="ECO:0000313" key="5">
    <source>
        <dbReference type="EMBL" id="EOY11108.1"/>
    </source>
</evidence>
<dbReference type="Proteomes" id="UP000026915">
    <property type="component" value="Chromosome 5"/>
</dbReference>
<dbReference type="EMBL" id="CM001883">
    <property type="protein sequence ID" value="EOY11108.1"/>
    <property type="molecule type" value="Genomic_DNA"/>
</dbReference>
<dbReference type="AlphaFoldDB" id="A0A061F2H6"/>
<dbReference type="GO" id="GO:0016020">
    <property type="term" value="C:membrane"/>
    <property type="evidence" value="ECO:0007669"/>
    <property type="project" value="InterPro"/>
</dbReference>
<protein>
    <submittedName>
        <fullName evidence="5">Auxin-induced 5NG4-like protein</fullName>
    </submittedName>
</protein>
<keyword evidence="6" id="KW-1185">Reference proteome</keyword>
<dbReference type="HOGENOM" id="CLU_1689874_0_0_1"/>
<accession>A0A061F2H6</accession>
<dbReference type="GO" id="GO:0022857">
    <property type="term" value="F:transmembrane transporter activity"/>
    <property type="evidence" value="ECO:0007669"/>
    <property type="project" value="InterPro"/>
</dbReference>
<reference evidence="5 6" key="1">
    <citation type="journal article" date="2013" name="Genome Biol.">
        <title>The genome sequence of the most widely cultivated cacao type and its use to identify candidate genes regulating pod color.</title>
        <authorList>
            <person name="Motamayor J.C."/>
            <person name="Mockaitis K."/>
            <person name="Schmutz J."/>
            <person name="Haiminen N."/>
            <person name="Iii D.L."/>
            <person name="Cornejo O."/>
            <person name="Findley S.D."/>
            <person name="Zheng P."/>
            <person name="Utro F."/>
            <person name="Royaert S."/>
            <person name="Saski C."/>
            <person name="Jenkins J."/>
            <person name="Podicheti R."/>
            <person name="Zhao M."/>
            <person name="Scheffler B.E."/>
            <person name="Stack J.C."/>
            <person name="Feltus F.A."/>
            <person name="Mustiga G.M."/>
            <person name="Amores F."/>
            <person name="Phillips W."/>
            <person name="Marelli J.P."/>
            <person name="May G.D."/>
            <person name="Shapiro H."/>
            <person name="Ma J."/>
            <person name="Bustamante C.D."/>
            <person name="Schnell R.J."/>
            <person name="Main D."/>
            <person name="Gilbert D."/>
            <person name="Parida L."/>
            <person name="Kuhn D.N."/>
        </authorList>
    </citation>
    <scope>NUCLEOTIDE SEQUENCE [LARGE SCALE GENOMIC DNA]</scope>
    <source>
        <strain evidence="6">cv. Matina 1-6</strain>
    </source>
</reference>
<sequence>MFFTFYKGVEINIWSTNENLLQHHQLATSRRPWRRSSNDPGKFILGVVKISVRFPYLNSSAALTCIMGSIQSAVVALCTERNWSQWKLSAFAGIIGSILGGALIVCGFDVVLWGKAKEMKQNTQLIPTAEGREEWRTWKSQKQVPLIAFSLQQNVF</sequence>
<evidence type="ECO:0000256" key="4">
    <source>
        <dbReference type="SAM" id="Phobius"/>
    </source>
</evidence>
<evidence type="ECO:0000313" key="6">
    <source>
        <dbReference type="Proteomes" id="UP000026915"/>
    </source>
</evidence>
<dbReference type="InParanoid" id="A0A061F2H6"/>
<keyword evidence="2 4" id="KW-1133">Transmembrane helix</keyword>
<evidence type="ECO:0000256" key="1">
    <source>
        <dbReference type="ARBA" id="ARBA00022692"/>
    </source>
</evidence>
<dbReference type="STRING" id="3641.A0A061F2H6"/>
<keyword evidence="3 4" id="KW-0472">Membrane</keyword>
<dbReference type="Gramene" id="EOY11108">
    <property type="protein sequence ID" value="EOY11108"/>
    <property type="gene ID" value="TCM_026382"/>
</dbReference>
<feature type="transmembrane region" description="Helical" evidence="4">
    <location>
        <begin position="89"/>
        <end position="112"/>
    </location>
</feature>